<dbReference type="Gene3D" id="3.40.190.290">
    <property type="match status" value="1"/>
</dbReference>
<dbReference type="Pfam" id="PF03466">
    <property type="entry name" value="LysR_substrate"/>
    <property type="match status" value="1"/>
</dbReference>
<name>A0A934IZZ7_9HYPH</name>
<dbReference type="GO" id="GO:0043565">
    <property type="term" value="F:sequence-specific DNA binding"/>
    <property type="evidence" value="ECO:0007669"/>
    <property type="project" value="TreeGrafter"/>
</dbReference>
<keyword evidence="3" id="KW-0238">DNA-binding</keyword>
<dbReference type="InterPro" id="IPR036390">
    <property type="entry name" value="WH_DNA-bd_sf"/>
</dbReference>
<evidence type="ECO:0000313" key="7">
    <source>
        <dbReference type="Proteomes" id="UP000602124"/>
    </source>
</evidence>
<comment type="caution">
    <text evidence="6">The sequence shown here is derived from an EMBL/GenBank/DDBJ whole genome shotgun (WGS) entry which is preliminary data.</text>
</comment>
<dbReference type="PROSITE" id="PS50931">
    <property type="entry name" value="HTH_LYSR"/>
    <property type="match status" value="1"/>
</dbReference>
<dbReference type="SUPFAM" id="SSF53850">
    <property type="entry name" value="Periplasmic binding protein-like II"/>
    <property type="match status" value="1"/>
</dbReference>
<dbReference type="CDD" id="cd08422">
    <property type="entry name" value="PBP2_CrgA_like"/>
    <property type="match status" value="1"/>
</dbReference>
<dbReference type="InterPro" id="IPR005119">
    <property type="entry name" value="LysR_subst-bd"/>
</dbReference>
<evidence type="ECO:0000259" key="5">
    <source>
        <dbReference type="PROSITE" id="PS50931"/>
    </source>
</evidence>
<feature type="domain" description="HTH lysR-type" evidence="5">
    <location>
        <begin position="1"/>
        <end position="60"/>
    </location>
</feature>
<comment type="similarity">
    <text evidence="1">Belongs to the LysR transcriptional regulatory family.</text>
</comment>
<sequence>MTDRLAELEVLLAICDTGSLSAAARHLRRSPPTITRILADLEARVGAPLVERSSRRCQPTDAGRQLVEQSRNILIGYQEAVSEVAGRVADPRGKVRITAPLFFGRDHVAPHIGAFLDLYEGLSVELSLSDQLVDLQDDTADLAVRVGTIADQTLTRRVVGTVRRVNVASPEYLQAHGTPAHPEALAGHRLIEHARMGAATAWKFVEHGKPLSLDLPARFSVDHPDVALSAARSGQGIVTVLSYQAALDVAAGRLVHVLTDFEPEPLPVSLAWVGRKSRLRRIRIAIDFLAERLAQSLAEVPEGSTAAATALRG</sequence>
<dbReference type="GO" id="GO:0006351">
    <property type="term" value="P:DNA-templated transcription"/>
    <property type="evidence" value="ECO:0007669"/>
    <property type="project" value="TreeGrafter"/>
</dbReference>
<evidence type="ECO:0000256" key="2">
    <source>
        <dbReference type="ARBA" id="ARBA00023015"/>
    </source>
</evidence>
<dbReference type="Pfam" id="PF00126">
    <property type="entry name" value="HTH_1"/>
    <property type="match status" value="1"/>
</dbReference>
<dbReference type="Gene3D" id="1.10.10.10">
    <property type="entry name" value="Winged helix-like DNA-binding domain superfamily/Winged helix DNA-binding domain"/>
    <property type="match status" value="1"/>
</dbReference>
<protein>
    <submittedName>
        <fullName evidence="6">LysR family transcriptional regulator</fullName>
    </submittedName>
</protein>
<dbReference type="RefSeq" id="WP_198876486.1">
    <property type="nucleotide sequence ID" value="NZ_JAEKMH010000002.1"/>
</dbReference>
<dbReference type="PANTHER" id="PTHR30537:SF5">
    <property type="entry name" value="HTH-TYPE TRANSCRIPTIONAL ACTIVATOR TTDR-RELATED"/>
    <property type="match status" value="1"/>
</dbReference>
<dbReference type="InterPro" id="IPR000847">
    <property type="entry name" value="LysR_HTH_N"/>
</dbReference>
<organism evidence="6 7">
    <name type="scientific">Devosia sediminis</name>
    <dbReference type="NCBI Taxonomy" id="2798801"/>
    <lineage>
        <taxon>Bacteria</taxon>
        <taxon>Pseudomonadati</taxon>
        <taxon>Pseudomonadota</taxon>
        <taxon>Alphaproteobacteria</taxon>
        <taxon>Hyphomicrobiales</taxon>
        <taxon>Devosiaceae</taxon>
        <taxon>Devosia</taxon>
    </lineage>
</organism>
<dbReference type="PANTHER" id="PTHR30537">
    <property type="entry name" value="HTH-TYPE TRANSCRIPTIONAL REGULATOR"/>
    <property type="match status" value="1"/>
</dbReference>
<reference evidence="6" key="1">
    <citation type="submission" date="2020-12" db="EMBL/GenBank/DDBJ databases">
        <title>Devosia sp. MSA67 isolated from Mo River.</title>
        <authorList>
            <person name="Ma F."/>
            <person name="Zi Z."/>
        </authorList>
    </citation>
    <scope>NUCLEOTIDE SEQUENCE</scope>
    <source>
        <strain evidence="6">MSA67</strain>
    </source>
</reference>
<dbReference type="AlphaFoldDB" id="A0A934IZZ7"/>
<dbReference type="SUPFAM" id="SSF46785">
    <property type="entry name" value="Winged helix' DNA-binding domain"/>
    <property type="match status" value="1"/>
</dbReference>
<accession>A0A934IZZ7</accession>
<keyword evidence="7" id="KW-1185">Reference proteome</keyword>
<evidence type="ECO:0000256" key="4">
    <source>
        <dbReference type="ARBA" id="ARBA00023163"/>
    </source>
</evidence>
<evidence type="ECO:0000256" key="3">
    <source>
        <dbReference type="ARBA" id="ARBA00023125"/>
    </source>
</evidence>
<dbReference type="InterPro" id="IPR036388">
    <property type="entry name" value="WH-like_DNA-bd_sf"/>
</dbReference>
<dbReference type="InterPro" id="IPR058163">
    <property type="entry name" value="LysR-type_TF_proteobact-type"/>
</dbReference>
<proteinExistence type="inferred from homology"/>
<keyword evidence="4" id="KW-0804">Transcription</keyword>
<keyword evidence="2" id="KW-0805">Transcription regulation</keyword>
<dbReference type="GO" id="GO:0003700">
    <property type="term" value="F:DNA-binding transcription factor activity"/>
    <property type="evidence" value="ECO:0007669"/>
    <property type="project" value="InterPro"/>
</dbReference>
<dbReference type="EMBL" id="JAEKMH010000002">
    <property type="protein sequence ID" value="MBJ3785300.1"/>
    <property type="molecule type" value="Genomic_DNA"/>
</dbReference>
<dbReference type="Proteomes" id="UP000602124">
    <property type="component" value="Unassembled WGS sequence"/>
</dbReference>
<evidence type="ECO:0000256" key="1">
    <source>
        <dbReference type="ARBA" id="ARBA00009437"/>
    </source>
</evidence>
<gene>
    <name evidence="6" type="ORF">JEQ47_11245</name>
</gene>
<evidence type="ECO:0000313" key="6">
    <source>
        <dbReference type="EMBL" id="MBJ3785300.1"/>
    </source>
</evidence>